<dbReference type="InterPro" id="IPR035367">
    <property type="entry name" value="Nrap_D2"/>
</dbReference>
<name>A0AAV8VTQ9_9CUCU</name>
<dbReference type="GO" id="GO:0032545">
    <property type="term" value="C:CURI complex"/>
    <property type="evidence" value="ECO:0007669"/>
    <property type="project" value="TreeGrafter"/>
</dbReference>
<evidence type="ECO:0000256" key="7">
    <source>
        <dbReference type="ARBA" id="ARBA00023242"/>
    </source>
</evidence>
<evidence type="ECO:0000313" key="19">
    <source>
        <dbReference type="Proteomes" id="UP001159042"/>
    </source>
</evidence>
<evidence type="ECO:0000259" key="17">
    <source>
        <dbReference type="Pfam" id="PF17407"/>
    </source>
</evidence>
<dbReference type="Pfam" id="PF17407">
    <property type="entry name" value="Nrap_D6"/>
    <property type="match status" value="1"/>
</dbReference>
<dbReference type="GO" id="GO:0005694">
    <property type="term" value="C:chromosome"/>
    <property type="evidence" value="ECO:0007669"/>
    <property type="project" value="UniProtKB-SubCell"/>
</dbReference>
<feature type="compositionally biased region" description="Basic residues" evidence="11">
    <location>
        <begin position="39"/>
        <end position="56"/>
    </location>
</feature>
<accession>A0AAV8VTQ9</accession>
<keyword evidence="19" id="KW-1185">Reference proteome</keyword>
<dbReference type="Gene3D" id="3.30.70.3030">
    <property type="match status" value="1"/>
</dbReference>
<dbReference type="InterPro" id="IPR035368">
    <property type="entry name" value="Nrap_D3"/>
</dbReference>
<dbReference type="Pfam" id="PF03813">
    <property type="entry name" value="Nrap"/>
    <property type="match status" value="1"/>
</dbReference>
<evidence type="ECO:0000259" key="13">
    <source>
        <dbReference type="Pfam" id="PF17403"/>
    </source>
</evidence>
<evidence type="ECO:0000256" key="8">
    <source>
        <dbReference type="ARBA" id="ARBA00035000"/>
    </source>
</evidence>
<evidence type="ECO:0000256" key="10">
    <source>
        <dbReference type="RuleBase" id="RU364032"/>
    </source>
</evidence>
<evidence type="ECO:0000256" key="1">
    <source>
        <dbReference type="ARBA" id="ARBA00004286"/>
    </source>
</evidence>
<dbReference type="Proteomes" id="UP001159042">
    <property type="component" value="Unassembled WGS sequence"/>
</dbReference>
<feature type="domain" description="Nrap protein" evidence="17">
    <location>
        <begin position="995"/>
        <end position="1123"/>
    </location>
</feature>
<dbReference type="GO" id="GO:0003723">
    <property type="term" value="F:RNA binding"/>
    <property type="evidence" value="ECO:0007669"/>
    <property type="project" value="UniProtKB-KW"/>
</dbReference>
<dbReference type="Pfam" id="PF17405">
    <property type="entry name" value="Nrap_D4"/>
    <property type="match status" value="1"/>
</dbReference>
<feature type="region of interest" description="Disordered" evidence="11">
    <location>
        <begin position="1"/>
        <end position="61"/>
    </location>
</feature>
<dbReference type="FunFam" id="1.10.1410.10:FF:000006">
    <property type="entry name" value="Nucleolar protein 6"/>
    <property type="match status" value="1"/>
</dbReference>
<dbReference type="Pfam" id="PF17406">
    <property type="entry name" value="Nrap_D5"/>
    <property type="match status" value="1"/>
</dbReference>
<dbReference type="PANTHER" id="PTHR17972:SF0">
    <property type="entry name" value="NUCLEOLAR PROTEIN 6"/>
    <property type="match status" value="1"/>
</dbReference>
<evidence type="ECO:0000256" key="2">
    <source>
        <dbReference type="ARBA" id="ARBA00004604"/>
    </source>
</evidence>
<dbReference type="InterPro" id="IPR035371">
    <property type="entry name" value="Nrap_D6"/>
</dbReference>
<evidence type="ECO:0000256" key="11">
    <source>
        <dbReference type="SAM" id="MobiDB-lite"/>
    </source>
</evidence>
<evidence type="ECO:0000313" key="18">
    <source>
        <dbReference type="EMBL" id="KAJ8917111.1"/>
    </source>
</evidence>
<keyword evidence="7 10" id="KW-0539">Nucleus</keyword>
<evidence type="ECO:0000256" key="3">
    <source>
        <dbReference type="ARBA" id="ARBA00006674"/>
    </source>
</evidence>
<dbReference type="AlphaFoldDB" id="A0AAV8VTQ9"/>
<comment type="similarity">
    <text evidence="3 10">Belongs to the NRAP family.</text>
</comment>
<keyword evidence="5" id="KW-0158">Chromosome</keyword>
<comment type="function">
    <text evidence="8">Part of the small subunit (SSU) processome, first precursor of the small eukaryotic ribosomal subunit. During the assembly of the SSU processome in the nucleolus, many ribosome biogenesis factors, an RNA chaperone and ribosomal proteins associate with the nascent pre-rRNA and work in concert to generate RNA folding, modifications, rearrangements and cleavage as well as targeted degradation of pre-ribosomal RNA by the RNA exosome.</text>
</comment>
<dbReference type="Gene3D" id="1.10.1410.10">
    <property type="match status" value="2"/>
</dbReference>
<evidence type="ECO:0000259" key="14">
    <source>
        <dbReference type="Pfam" id="PF17404"/>
    </source>
</evidence>
<feature type="domain" description="Nrap protein" evidence="12">
    <location>
        <begin position="185"/>
        <end position="320"/>
    </location>
</feature>
<dbReference type="GO" id="GO:0034456">
    <property type="term" value="C:UTP-C complex"/>
    <property type="evidence" value="ECO:0007669"/>
    <property type="project" value="TreeGrafter"/>
</dbReference>
<evidence type="ECO:0000256" key="9">
    <source>
        <dbReference type="ARBA" id="ARBA00035020"/>
    </source>
</evidence>
<dbReference type="GO" id="GO:0032040">
    <property type="term" value="C:small-subunit processome"/>
    <property type="evidence" value="ECO:0007669"/>
    <property type="project" value="TreeGrafter"/>
</dbReference>
<feature type="domain" description="Nrap protein" evidence="16">
    <location>
        <begin position="838"/>
        <end position="992"/>
    </location>
</feature>
<evidence type="ECO:0000259" key="16">
    <source>
        <dbReference type="Pfam" id="PF17406"/>
    </source>
</evidence>
<evidence type="ECO:0000256" key="4">
    <source>
        <dbReference type="ARBA" id="ARBA00016437"/>
    </source>
</evidence>
<evidence type="ECO:0000259" key="15">
    <source>
        <dbReference type="Pfam" id="PF17405"/>
    </source>
</evidence>
<dbReference type="PANTHER" id="PTHR17972">
    <property type="entry name" value="NUCLEOLAR RNA-ASSOCIATED PROTEIN"/>
    <property type="match status" value="1"/>
</dbReference>
<comment type="subcellular location">
    <subcellularLocation>
        <location evidence="1">Chromosome</location>
    </subcellularLocation>
    <subcellularLocation>
        <location evidence="2 10">Nucleus</location>
        <location evidence="2 10">Nucleolus</location>
    </subcellularLocation>
</comment>
<evidence type="ECO:0000259" key="12">
    <source>
        <dbReference type="Pfam" id="PF03813"/>
    </source>
</evidence>
<comment type="caution">
    <text evidence="18">The sequence shown here is derived from an EMBL/GenBank/DDBJ whole genome shotgun (WGS) entry which is preliminary data.</text>
</comment>
<evidence type="ECO:0000256" key="6">
    <source>
        <dbReference type="ARBA" id="ARBA00022884"/>
    </source>
</evidence>
<dbReference type="InterPro" id="IPR035082">
    <property type="entry name" value="Nrap_D1"/>
</dbReference>
<evidence type="ECO:0000256" key="5">
    <source>
        <dbReference type="ARBA" id="ARBA00022454"/>
    </source>
</evidence>
<reference evidence="18 19" key="1">
    <citation type="journal article" date="2023" name="Insect Mol. Biol.">
        <title>Genome sequencing provides insights into the evolution of gene families encoding plant cell wall-degrading enzymes in longhorned beetles.</title>
        <authorList>
            <person name="Shin N.R."/>
            <person name="Okamura Y."/>
            <person name="Kirsch R."/>
            <person name="Pauchet Y."/>
        </authorList>
    </citation>
    <scope>NUCLEOTIDE SEQUENCE [LARGE SCALE GENOMIC DNA]</scope>
    <source>
        <strain evidence="18">EAD_L_NR</strain>
    </source>
</reference>
<proteinExistence type="inferred from homology"/>
<gene>
    <name evidence="18" type="ORF">NQ315_012601</name>
</gene>
<dbReference type="GO" id="GO:0006409">
    <property type="term" value="P:tRNA export from nucleus"/>
    <property type="evidence" value="ECO:0007669"/>
    <property type="project" value="TreeGrafter"/>
</dbReference>
<keyword evidence="6 10" id="KW-0694">RNA-binding</keyword>
<feature type="compositionally biased region" description="Acidic residues" evidence="11">
    <location>
        <begin position="1"/>
        <end position="13"/>
    </location>
</feature>
<organism evidence="18 19">
    <name type="scientific">Exocentrus adspersus</name>
    <dbReference type="NCBI Taxonomy" id="1586481"/>
    <lineage>
        <taxon>Eukaryota</taxon>
        <taxon>Metazoa</taxon>
        <taxon>Ecdysozoa</taxon>
        <taxon>Arthropoda</taxon>
        <taxon>Hexapoda</taxon>
        <taxon>Insecta</taxon>
        <taxon>Pterygota</taxon>
        <taxon>Neoptera</taxon>
        <taxon>Endopterygota</taxon>
        <taxon>Coleoptera</taxon>
        <taxon>Polyphaga</taxon>
        <taxon>Cucujiformia</taxon>
        <taxon>Chrysomeloidea</taxon>
        <taxon>Cerambycidae</taxon>
        <taxon>Lamiinae</taxon>
        <taxon>Acanthocinini</taxon>
        <taxon>Exocentrus</taxon>
    </lineage>
</organism>
<dbReference type="GO" id="GO:0006364">
    <property type="term" value="P:rRNA processing"/>
    <property type="evidence" value="ECO:0007669"/>
    <property type="project" value="TreeGrafter"/>
</dbReference>
<protein>
    <recommendedName>
        <fullName evidence="4 10">Nucleolar protein 6</fullName>
    </recommendedName>
</protein>
<feature type="domain" description="Nrap protein" evidence="14">
    <location>
        <begin position="466"/>
        <end position="615"/>
    </location>
</feature>
<dbReference type="Pfam" id="PF17403">
    <property type="entry name" value="Nrap_D2"/>
    <property type="match status" value="1"/>
</dbReference>
<comment type="subunit">
    <text evidence="9">Part of the small subunit (SSU) processome, composed of more than 70 proteins and the RNA chaperone small nucleolar RNA (snoRNA) U3.</text>
</comment>
<feature type="domain" description="Nrap protein" evidence="15">
    <location>
        <begin position="636"/>
        <end position="835"/>
    </location>
</feature>
<dbReference type="InterPro" id="IPR005554">
    <property type="entry name" value="NOL6/Upt22"/>
</dbReference>
<dbReference type="Pfam" id="PF17404">
    <property type="entry name" value="Nrap_D3"/>
    <property type="match status" value="1"/>
</dbReference>
<dbReference type="EMBL" id="JANEYG010000035">
    <property type="protein sequence ID" value="KAJ8917111.1"/>
    <property type="molecule type" value="Genomic_DNA"/>
</dbReference>
<dbReference type="InterPro" id="IPR035370">
    <property type="entry name" value="Nrap_D5"/>
</dbReference>
<sequence>MASEDNFEAEDSGQETSSESGFIEETFESAKSEEPLVTSKKRKLAVSPSQKRKKKEKPPTVEELRNWKETENLYSSCLFRLQIEELVSELKIKNKRRRNLDAWLESFSAALKSLPEYSIPLSSIKAWNKRKMTSVDKFCSKLAEYPQLIQTDQDLLLRFTPPEVVEQFGLYAYNSLPGPELALNLNIVIPKDCFDVKDYLNNRYLFKRYYYLTYIAEHLKSGNIVKGVEVSFHECNSLLPVLQLKPNGCDKTLVTVYATPASDTFRAVRFLPEVNNVKQDVFGTGLGVEVLRSSATIFYNSALGYDVTLSVNTSFAKQILEEQSNVQEAVKLLCVWLRQHQFMEGVGSFTETLLVYFIVYLLVKKKINKFMSSYQVVRSFWSFIETSDLENNSLSLADVPTDTLDGFKKHFAVVCLDRTGTYNVAAFLNLELFKKVQAESRWALQCLNENKSNTFQYIFLVQRQFYLQYDLVIDLSESLPLQDRYQIEDARKAKYVGYQNLCLVEYVTETIKKAFGKRVLHLVPRLEVGKFNRATKFFYGINLNPEEAFGIITLGPALNDHVAATEFRKFWGDLASDRRFRDGSTNVAVYFKTNTVKARRNIIMRILDFVLGEKLDLKSRICYNKFDDVLVSKKLVPSYPSGTNEETCLKIIQASDELGKKLRALQMSLKVTGVQGVSDVFNYSELFPPIPANYEVSQSTTAVKGNNLVFSGKKPGSIPRYVQPVECVLQLEHSSKWPSTLQALRHVKTAFYLEISVSLQTSHGIISHATPDFLDVYFEGVVFRYRLFIPKELALVKKETTDTGLVCYKESQDSFEMETSLSILPRIAGALKGLQSMYPSWGPGTALVKRWLRSQLIDNFYFPDIVINLVSASLYLNNTFPSANTPQIAFLRFLKFFAEFDWNLQPVLVNFNDELSKEDITELETKLQENRTRFPLLYILTPFDEGCSVFTRDVPNKEILSRVKELARASLSFVTDIVMGQNHVGVKELFIPNFQGYNVVIHLEATANPRRYEQIVFAKAEDRIVVEKYQQVSNGKLPVVGFDPVEKYLETLRKCYGKFALFFHDSYGGNAVGVLWRPEAYETVDFKADRVAARMPAGGKIAFNVDAVIEDFYVLGKDLVRSIDKR</sequence>
<feature type="domain" description="Nrap protein" evidence="13">
    <location>
        <begin position="326"/>
        <end position="461"/>
    </location>
</feature>
<dbReference type="InterPro" id="IPR035369">
    <property type="entry name" value="Nrap_D4"/>
</dbReference>